<reference evidence="1 2" key="1">
    <citation type="journal article" date="2011" name="Stand. Genomic Sci.">
        <title>Complete genome of the onion pathogen Enterobacter cloacae EcWSU1.</title>
        <authorList>
            <person name="Humann J.L."/>
            <person name="Wildung M."/>
            <person name="Cheng C.H."/>
            <person name="Lee T."/>
            <person name="Stewart J.E."/>
            <person name="Drew J.C."/>
            <person name="Triplett E.W."/>
            <person name="Main D."/>
            <person name="Schroeder B.K."/>
        </authorList>
    </citation>
    <scope>NUCLEOTIDE SEQUENCE [LARGE SCALE GENOMIC DNA]</scope>
    <source>
        <strain evidence="1 2">EcWSU1</strain>
    </source>
</reference>
<protein>
    <submittedName>
        <fullName evidence="1">Uncharacterized protein</fullName>
    </submittedName>
</protein>
<evidence type="ECO:0000313" key="1">
    <source>
        <dbReference type="EMBL" id="AEW72630.1"/>
    </source>
</evidence>
<dbReference type="Proteomes" id="UP000007838">
    <property type="component" value="Chromosome"/>
</dbReference>
<gene>
    <name evidence="1" type="ORF">EcWSU1_01191</name>
</gene>
<name>G8LE54_9ENTR</name>
<accession>G8LE54</accession>
<proteinExistence type="predicted"/>
<sequence>MSSLSRKNNGGLPIISERNISQNNAKARYKI</sequence>
<dbReference type="KEGG" id="eec:EcWSU1_01191"/>
<evidence type="ECO:0000313" key="2">
    <source>
        <dbReference type="Proteomes" id="UP000007838"/>
    </source>
</evidence>
<organism evidence="1 2">
    <name type="scientific">Enterobacter ludwigii</name>
    <dbReference type="NCBI Taxonomy" id="299767"/>
    <lineage>
        <taxon>Bacteria</taxon>
        <taxon>Pseudomonadati</taxon>
        <taxon>Pseudomonadota</taxon>
        <taxon>Gammaproteobacteria</taxon>
        <taxon>Enterobacterales</taxon>
        <taxon>Enterobacteriaceae</taxon>
        <taxon>Enterobacter</taxon>
        <taxon>Enterobacter cloacae complex</taxon>
    </lineage>
</organism>
<dbReference type="HOGENOM" id="CLU_3396316_0_0_6"/>
<dbReference type="EMBL" id="CP002886">
    <property type="protein sequence ID" value="AEW72630.1"/>
    <property type="molecule type" value="Genomic_DNA"/>
</dbReference>
<dbReference type="AlphaFoldDB" id="G8LE54"/>